<evidence type="ECO:0000259" key="9">
    <source>
        <dbReference type="Pfam" id="PF01035"/>
    </source>
</evidence>
<dbReference type="CDD" id="cd06445">
    <property type="entry name" value="ATase"/>
    <property type="match status" value="1"/>
</dbReference>
<reference evidence="12" key="1">
    <citation type="journal article" date="2017" name="Environ. Microbiol. Rep.">
        <title>Genetic Diversity of Marine Anaerobic Ammonium-Oxidizing Bacteria as Revealed by Genomic and Proteomic Analyses of 'Candidatus Scalindua japonica'.</title>
        <authorList>
            <person name="Oshiki M."/>
            <person name="Mizuto K."/>
            <person name="Kimura Z."/>
            <person name="Kindaichi T."/>
            <person name="Satoh H."/>
            <person name="Okabe S."/>
        </authorList>
    </citation>
    <scope>NUCLEOTIDE SEQUENCE [LARGE SCALE GENOMIC DNA]</scope>
    <source>
        <strain evidence="12">husup-a2</strain>
    </source>
</reference>
<dbReference type="InterPro" id="IPR036631">
    <property type="entry name" value="MGMT_N_sf"/>
</dbReference>
<comment type="similarity">
    <text evidence="2">Belongs to the MGMT family.</text>
</comment>
<dbReference type="SUPFAM" id="SSF46767">
    <property type="entry name" value="Methylated DNA-protein cysteine methyltransferase, C-terminal domain"/>
    <property type="match status" value="1"/>
</dbReference>
<dbReference type="InterPro" id="IPR014048">
    <property type="entry name" value="MethylDNA_cys_MeTrfase_DNA-bd"/>
</dbReference>
<dbReference type="Gene3D" id="1.10.10.10">
    <property type="entry name" value="Winged helix-like DNA-binding domain superfamily/Winged helix DNA-binding domain"/>
    <property type="match status" value="1"/>
</dbReference>
<keyword evidence="7" id="KW-0234">DNA repair</keyword>
<evidence type="ECO:0000256" key="3">
    <source>
        <dbReference type="ARBA" id="ARBA00011918"/>
    </source>
</evidence>
<dbReference type="PANTHER" id="PTHR10815:SF13">
    <property type="entry name" value="METHYLATED-DNA--PROTEIN-CYSTEINE METHYLTRANSFERASE"/>
    <property type="match status" value="1"/>
</dbReference>
<gene>
    <name evidence="11" type="ORF">SCALIN_C14_0043</name>
</gene>
<dbReference type="AlphaFoldDB" id="A0A286TY34"/>
<evidence type="ECO:0000256" key="6">
    <source>
        <dbReference type="ARBA" id="ARBA00022763"/>
    </source>
</evidence>
<name>A0A286TY34_9BACT</name>
<dbReference type="EC" id="2.1.1.63" evidence="3"/>
<dbReference type="Proteomes" id="UP000218542">
    <property type="component" value="Unassembled WGS sequence"/>
</dbReference>
<organism evidence="11 12">
    <name type="scientific">Candidatus Scalindua japonica</name>
    <dbReference type="NCBI Taxonomy" id="1284222"/>
    <lineage>
        <taxon>Bacteria</taxon>
        <taxon>Pseudomonadati</taxon>
        <taxon>Planctomycetota</taxon>
        <taxon>Candidatus Brocadiia</taxon>
        <taxon>Candidatus Brocadiales</taxon>
        <taxon>Candidatus Scalinduaceae</taxon>
        <taxon>Candidatus Scalindua</taxon>
    </lineage>
</organism>
<accession>A0A286TY34</accession>
<comment type="catalytic activity">
    <reaction evidence="1">
        <text>a 4-O-methyl-thymidine in DNA + L-cysteinyl-[protein] = a thymidine in DNA + S-methyl-L-cysteinyl-[protein]</text>
        <dbReference type="Rhea" id="RHEA:53428"/>
        <dbReference type="Rhea" id="RHEA-COMP:10131"/>
        <dbReference type="Rhea" id="RHEA-COMP:10132"/>
        <dbReference type="Rhea" id="RHEA-COMP:13555"/>
        <dbReference type="Rhea" id="RHEA-COMP:13556"/>
        <dbReference type="ChEBI" id="CHEBI:29950"/>
        <dbReference type="ChEBI" id="CHEBI:82612"/>
        <dbReference type="ChEBI" id="CHEBI:137386"/>
        <dbReference type="ChEBI" id="CHEBI:137387"/>
        <dbReference type="EC" id="2.1.1.63"/>
    </reaction>
</comment>
<comment type="catalytic activity">
    <reaction evidence="8">
        <text>a 6-O-methyl-2'-deoxyguanosine in DNA + L-cysteinyl-[protein] = S-methyl-L-cysteinyl-[protein] + a 2'-deoxyguanosine in DNA</text>
        <dbReference type="Rhea" id="RHEA:24000"/>
        <dbReference type="Rhea" id="RHEA-COMP:10131"/>
        <dbReference type="Rhea" id="RHEA-COMP:10132"/>
        <dbReference type="Rhea" id="RHEA-COMP:11367"/>
        <dbReference type="Rhea" id="RHEA-COMP:11368"/>
        <dbReference type="ChEBI" id="CHEBI:29950"/>
        <dbReference type="ChEBI" id="CHEBI:82612"/>
        <dbReference type="ChEBI" id="CHEBI:85445"/>
        <dbReference type="ChEBI" id="CHEBI:85448"/>
        <dbReference type="EC" id="2.1.1.63"/>
    </reaction>
</comment>
<evidence type="ECO:0000313" key="12">
    <source>
        <dbReference type="Proteomes" id="UP000218542"/>
    </source>
</evidence>
<dbReference type="GO" id="GO:0003908">
    <property type="term" value="F:methylated-DNA-[protein]-cysteine S-methyltransferase activity"/>
    <property type="evidence" value="ECO:0007669"/>
    <property type="project" value="UniProtKB-EC"/>
</dbReference>
<protein>
    <recommendedName>
        <fullName evidence="3">methylated-DNA--[protein]-cysteine S-methyltransferase</fullName>
        <ecNumber evidence="3">2.1.1.63</ecNumber>
    </recommendedName>
</protein>
<evidence type="ECO:0000256" key="1">
    <source>
        <dbReference type="ARBA" id="ARBA00001286"/>
    </source>
</evidence>
<dbReference type="InterPro" id="IPR008332">
    <property type="entry name" value="MethylG_MeTrfase_N"/>
</dbReference>
<dbReference type="GO" id="GO:0006281">
    <property type="term" value="P:DNA repair"/>
    <property type="evidence" value="ECO:0007669"/>
    <property type="project" value="UniProtKB-KW"/>
</dbReference>
<dbReference type="InterPro" id="IPR036388">
    <property type="entry name" value="WH-like_DNA-bd_sf"/>
</dbReference>
<dbReference type="OrthoDB" id="9783680at2"/>
<evidence type="ECO:0000259" key="10">
    <source>
        <dbReference type="Pfam" id="PF02870"/>
    </source>
</evidence>
<dbReference type="InterPro" id="IPR036217">
    <property type="entry name" value="MethylDNA_cys_MeTrfase_DNAb"/>
</dbReference>
<keyword evidence="12" id="KW-1185">Reference proteome</keyword>
<dbReference type="FunFam" id="1.10.10.10:FF:000214">
    <property type="entry name" value="Methylated-DNA--protein-cysteine methyltransferase"/>
    <property type="match status" value="1"/>
</dbReference>
<comment type="caution">
    <text evidence="11">The sequence shown here is derived from an EMBL/GenBank/DDBJ whole genome shotgun (WGS) entry which is preliminary data.</text>
</comment>
<feature type="domain" description="Methylguanine DNA methyltransferase ribonuclease-like" evidence="10">
    <location>
        <begin position="5"/>
        <end position="82"/>
    </location>
</feature>
<evidence type="ECO:0000256" key="5">
    <source>
        <dbReference type="ARBA" id="ARBA00022679"/>
    </source>
</evidence>
<dbReference type="PANTHER" id="PTHR10815">
    <property type="entry name" value="METHYLATED-DNA--PROTEIN-CYSTEINE METHYLTRANSFERASE"/>
    <property type="match status" value="1"/>
</dbReference>
<dbReference type="PROSITE" id="PS00374">
    <property type="entry name" value="MGMT"/>
    <property type="match status" value="1"/>
</dbReference>
<evidence type="ECO:0000313" key="11">
    <source>
        <dbReference type="EMBL" id="GAX60780.1"/>
    </source>
</evidence>
<dbReference type="NCBIfam" id="TIGR00589">
    <property type="entry name" value="ogt"/>
    <property type="match status" value="1"/>
</dbReference>
<evidence type="ECO:0000256" key="7">
    <source>
        <dbReference type="ARBA" id="ARBA00023204"/>
    </source>
</evidence>
<keyword evidence="6" id="KW-0227">DNA damage</keyword>
<proteinExistence type="inferred from homology"/>
<dbReference type="SUPFAM" id="SSF53155">
    <property type="entry name" value="Methylated DNA-protein cysteine methyltransferase domain"/>
    <property type="match status" value="1"/>
</dbReference>
<dbReference type="RefSeq" id="WP_096894176.1">
    <property type="nucleotide sequence ID" value="NZ_BAOS01000014.1"/>
</dbReference>
<evidence type="ECO:0000256" key="2">
    <source>
        <dbReference type="ARBA" id="ARBA00008711"/>
    </source>
</evidence>
<feature type="domain" description="Methylated-DNA-[protein]-cysteine S-methyltransferase DNA binding" evidence="9">
    <location>
        <begin position="87"/>
        <end position="166"/>
    </location>
</feature>
<dbReference type="InterPro" id="IPR001497">
    <property type="entry name" value="MethylDNA_cys_MeTrfase_AS"/>
</dbReference>
<dbReference type="Pfam" id="PF01035">
    <property type="entry name" value="DNA_binding_1"/>
    <property type="match status" value="1"/>
</dbReference>
<evidence type="ECO:0000256" key="8">
    <source>
        <dbReference type="ARBA" id="ARBA00049348"/>
    </source>
</evidence>
<dbReference type="GO" id="GO:0032259">
    <property type="term" value="P:methylation"/>
    <property type="evidence" value="ECO:0007669"/>
    <property type="project" value="UniProtKB-KW"/>
</dbReference>
<keyword evidence="4 11" id="KW-0489">Methyltransferase</keyword>
<dbReference type="Gene3D" id="3.30.160.70">
    <property type="entry name" value="Methylated DNA-protein cysteine methyltransferase domain"/>
    <property type="match status" value="1"/>
</dbReference>
<sequence length="166" mass="18856">MTKTIYYSHFNSPFGTVFIAKTASGICFIHLSTTSESQFQSLLKKRFRENYFRDDDKLDNEIDELIDYFNGDQVNFKSALDLSIGTEFQRKVWEKIGEIPYGELRTYKWIASKIGNPNAVRAVGNAVGQNPVPPIIPCHRVIRSDGNLGGFSSGISLKKWLLKLEK</sequence>
<dbReference type="Pfam" id="PF02870">
    <property type="entry name" value="Methyltransf_1N"/>
    <property type="match status" value="1"/>
</dbReference>
<evidence type="ECO:0000256" key="4">
    <source>
        <dbReference type="ARBA" id="ARBA00022603"/>
    </source>
</evidence>
<dbReference type="EMBL" id="BAOS01000014">
    <property type="protein sequence ID" value="GAX60780.1"/>
    <property type="molecule type" value="Genomic_DNA"/>
</dbReference>
<keyword evidence="5 11" id="KW-0808">Transferase</keyword>